<dbReference type="AlphaFoldDB" id="A0A540V6N4"/>
<feature type="binding site" evidence="18">
    <location>
        <position position="260"/>
    </location>
    <ligand>
        <name>Zn(2+)</name>
        <dbReference type="ChEBI" id="CHEBI:29105"/>
    </ligand>
</feature>
<evidence type="ECO:0000259" key="20">
    <source>
        <dbReference type="Pfam" id="PF24621"/>
    </source>
</evidence>
<evidence type="ECO:0000256" key="14">
    <source>
        <dbReference type="ARBA" id="ARBA00023027"/>
    </source>
</evidence>
<dbReference type="EC" id="4.2.3.4" evidence="7 18"/>
<dbReference type="InterPro" id="IPR030963">
    <property type="entry name" value="DHQ_synth_fam"/>
</dbReference>
<keyword evidence="12 18" id="KW-0547">Nucleotide-binding</keyword>
<keyword evidence="10 18" id="KW-0028">Amino-acid biosynthesis</keyword>
<evidence type="ECO:0000256" key="11">
    <source>
        <dbReference type="ARBA" id="ARBA00022723"/>
    </source>
</evidence>
<protein>
    <recommendedName>
        <fullName evidence="8 18">3-dehydroquinate synthase</fullName>
        <shortName evidence="18">DHQS</shortName>
        <ecNumber evidence="7 18">4.2.3.4</ecNumber>
    </recommendedName>
</protein>
<dbReference type="NCBIfam" id="TIGR01357">
    <property type="entry name" value="aroB"/>
    <property type="match status" value="1"/>
</dbReference>
<keyword evidence="17 18" id="KW-0170">Cobalt</keyword>
<evidence type="ECO:0000256" key="4">
    <source>
        <dbReference type="ARBA" id="ARBA00004496"/>
    </source>
</evidence>
<comment type="caution">
    <text evidence="21">The sequence shown here is derived from an EMBL/GenBank/DDBJ whole genome shotgun (WGS) entry which is preliminary data.</text>
</comment>
<keyword evidence="15 18" id="KW-0057">Aromatic amino acid biosynthesis</keyword>
<accession>A0A540V6N4</accession>
<dbReference type="RefSeq" id="WP_141600927.1">
    <property type="nucleotide sequence ID" value="NZ_JARMSB010000004.1"/>
</dbReference>
<comment type="cofactor">
    <cofactor evidence="2 18">
        <name>NAD(+)</name>
        <dbReference type="ChEBI" id="CHEBI:57540"/>
    </cofactor>
</comment>
<dbReference type="InterPro" id="IPR050071">
    <property type="entry name" value="Dehydroquinate_synthase"/>
</dbReference>
<dbReference type="Gene3D" id="1.20.1090.10">
    <property type="entry name" value="Dehydroquinate synthase-like - alpha domain"/>
    <property type="match status" value="1"/>
</dbReference>
<evidence type="ECO:0000256" key="15">
    <source>
        <dbReference type="ARBA" id="ARBA00023141"/>
    </source>
</evidence>
<evidence type="ECO:0000256" key="7">
    <source>
        <dbReference type="ARBA" id="ARBA00013031"/>
    </source>
</evidence>
<feature type="binding site" evidence="18">
    <location>
        <position position="243"/>
    </location>
    <ligand>
        <name>Zn(2+)</name>
        <dbReference type="ChEBI" id="CHEBI:29105"/>
    </ligand>
</feature>
<dbReference type="InterPro" id="IPR016037">
    <property type="entry name" value="DHQ_synth_AroB"/>
</dbReference>
<reference evidence="21 22" key="1">
    <citation type="submission" date="2019-06" db="EMBL/GenBank/DDBJ databases">
        <title>Genome sequence of Ureibacillus terrenus.</title>
        <authorList>
            <person name="Maclea K.S."/>
            <person name="Simoes M."/>
        </authorList>
    </citation>
    <scope>NUCLEOTIDE SEQUENCE [LARGE SCALE GENOMIC DNA]</scope>
    <source>
        <strain evidence="21 22">ATCC BAA-384</strain>
    </source>
</reference>
<dbReference type="HAMAP" id="MF_00110">
    <property type="entry name" value="DHQ_synthase"/>
    <property type="match status" value="1"/>
</dbReference>
<evidence type="ECO:0000256" key="12">
    <source>
        <dbReference type="ARBA" id="ARBA00022741"/>
    </source>
</evidence>
<dbReference type="GO" id="GO:0046872">
    <property type="term" value="F:metal ion binding"/>
    <property type="evidence" value="ECO:0007669"/>
    <property type="project" value="UniProtKB-KW"/>
</dbReference>
<dbReference type="GO" id="GO:0000166">
    <property type="term" value="F:nucleotide binding"/>
    <property type="evidence" value="ECO:0007669"/>
    <property type="project" value="UniProtKB-KW"/>
</dbReference>
<dbReference type="Pfam" id="PF24621">
    <property type="entry name" value="DHQS_C"/>
    <property type="match status" value="1"/>
</dbReference>
<dbReference type="GO" id="GO:0009423">
    <property type="term" value="P:chorismate biosynthetic process"/>
    <property type="evidence" value="ECO:0007669"/>
    <property type="project" value="UniProtKB-UniRule"/>
</dbReference>
<comment type="cofactor">
    <cofactor evidence="3">
        <name>Zn(2+)</name>
        <dbReference type="ChEBI" id="CHEBI:29105"/>
    </cofactor>
</comment>
<evidence type="ECO:0000256" key="9">
    <source>
        <dbReference type="ARBA" id="ARBA00022490"/>
    </source>
</evidence>
<evidence type="ECO:0000256" key="3">
    <source>
        <dbReference type="ARBA" id="ARBA00001947"/>
    </source>
</evidence>
<dbReference type="Proteomes" id="UP000315753">
    <property type="component" value="Unassembled WGS sequence"/>
</dbReference>
<gene>
    <name evidence="18" type="primary">aroB</name>
    <name evidence="21" type="ORF">FKZ59_01305</name>
</gene>
<keyword evidence="14 18" id="KW-0520">NAD</keyword>
<evidence type="ECO:0000256" key="8">
    <source>
        <dbReference type="ARBA" id="ARBA00017684"/>
    </source>
</evidence>
<evidence type="ECO:0000256" key="5">
    <source>
        <dbReference type="ARBA" id="ARBA00004661"/>
    </source>
</evidence>
<comment type="pathway">
    <text evidence="5 18">Metabolic intermediate biosynthesis; chorismate biosynthesis; chorismate from D-erythrose 4-phosphate and phosphoenolpyruvate: step 2/7.</text>
</comment>
<dbReference type="Pfam" id="PF01761">
    <property type="entry name" value="DHQ_synthase"/>
    <property type="match status" value="1"/>
</dbReference>
<feature type="domain" description="3-dehydroquinate synthase C-terminal" evidence="20">
    <location>
        <begin position="178"/>
        <end position="320"/>
    </location>
</feature>
<dbReference type="GO" id="GO:0008652">
    <property type="term" value="P:amino acid biosynthetic process"/>
    <property type="evidence" value="ECO:0007669"/>
    <property type="project" value="UniProtKB-KW"/>
</dbReference>
<evidence type="ECO:0000256" key="6">
    <source>
        <dbReference type="ARBA" id="ARBA00005412"/>
    </source>
</evidence>
<dbReference type="GO" id="GO:0009073">
    <property type="term" value="P:aromatic amino acid family biosynthetic process"/>
    <property type="evidence" value="ECO:0007669"/>
    <property type="project" value="UniProtKB-KW"/>
</dbReference>
<dbReference type="InterPro" id="IPR056179">
    <property type="entry name" value="DHQS_C"/>
</dbReference>
<evidence type="ECO:0000256" key="17">
    <source>
        <dbReference type="ARBA" id="ARBA00023285"/>
    </source>
</evidence>
<dbReference type="UniPathway" id="UPA00053">
    <property type="reaction ID" value="UER00085"/>
</dbReference>
<dbReference type="EMBL" id="VIGD01000001">
    <property type="protein sequence ID" value="TQE92375.1"/>
    <property type="molecule type" value="Genomic_DNA"/>
</dbReference>
<feature type="binding site" evidence="18">
    <location>
        <position position="139"/>
    </location>
    <ligand>
        <name>NAD(+)</name>
        <dbReference type="ChEBI" id="CHEBI:57540"/>
    </ligand>
</feature>
<comment type="caution">
    <text evidence="18">Lacks conserved residue(s) required for the propagation of feature annotation.</text>
</comment>
<sequence length="363" mass="41051">MRIPVNTKSHFYEVYIGSGILRSAFESLKEKIQKADTLVVFTDENVWRAQQKYFTENFPYPFEVFVMPGGEACKSFKNFEDAHTFLIEKQCSRKSFLFAFGGGAVGDLTGFVAATFMRGIPYIQIPTTILAHDSAVGGKTAINHPLGKNLVGAFYQPEAVVYDMNLLDSLPTKEIRSGMAEVIKHAMISDEKWLKELMLTPSITNIGKEKLANHLKSGIEVKAKIVSEDETEHSVRKFLNFGHTYGHAIEAAAGYGGLAHGEAVMIGMIYALLLSERYGNISREFTADFAKFAYRNDYPLKKVDEYSFDDLYEYLMKDKKIEYGKLKFVLLQEIGKPYVREIGESECRKVDRELRGLLEEVCK</sequence>
<comment type="similarity">
    <text evidence="6 18">Belongs to the sugar phosphate cyclases superfamily. Dehydroquinate synthase family.</text>
</comment>
<dbReference type="GO" id="GO:0005737">
    <property type="term" value="C:cytoplasm"/>
    <property type="evidence" value="ECO:0007669"/>
    <property type="project" value="UniProtKB-SubCell"/>
</dbReference>
<evidence type="ECO:0000256" key="16">
    <source>
        <dbReference type="ARBA" id="ARBA00023239"/>
    </source>
</evidence>
<dbReference type="PANTHER" id="PTHR43622:SF7">
    <property type="entry name" value="3-DEHYDROQUINATE SYNTHASE, CHLOROPLASTIC"/>
    <property type="match status" value="1"/>
</dbReference>
<dbReference type="FunFam" id="3.40.50.1970:FF:000007">
    <property type="entry name" value="Pentafunctional AROM polypeptide"/>
    <property type="match status" value="1"/>
</dbReference>
<dbReference type="SUPFAM" id="SSF56796">
    <property type="entry name" value="Dehydroquinate synthase-like"/>
    <property type="match status" value="1"/>
</dbReference>
<evidence type="ECO:0000256" key="2">
    <source>
        <dbReference type="ARBA" id="ARBA00001911"/>
    </source>
</evidence>
<feature type="domain" description="3-dehydroquinate synthase N-terminal" evidence="19">
    <location>
        <begin position="65"/>
        <end position="176"/>
    </location>
</feature>
<dbReference type="GO" id="GO:0003856">
    <property type="term" value="F:3-dehydroquinate synthase activity"/>
    <property type="evidence" value="ECO:0007669"/>
    <property type="project" value="UniProtKB-UniRule"/>
</dbReference>
<comment type="subcellular location">
    <subcellularLocation>
        <location evidence="4 18">Cytoplasm</location>
    </subcellularLocation>
</comment>
<evidence type="ECO:0000313" key="22">
    <source>
        <dbReference type="Proteomes" id="UP000315753"/>
    </source>
</evidence>
<dbReference type="OrthoDB" id="9806583at2"/>
<evidence type="ECO:0000256" key="10">
    <source>
        <dbReference type="ARBA" id="ARBA00022605"/>
    </source>
</evidence>
<keyword evidence="22" id="KW-1185">Reference proteome</keyword>
<dbReference type="Gene3D" id="3.40.50.1970">
    <property type="match status" value="1"/>
</dbReference>
<name>A0A540V6N4_9BACL</name>
<keyword evidence="9 18" id="KW-0963">Cytoplasm</keyword>
<proteinExistence type="inferred from homology"/>
<keyword evidence="13 18" id="KW-0862">Zinc</keyword>
<evidence type="ECO:0000256" key="13">
    <source>
        <dbReference type="ARBA" id="ARBA00022833"/>
    </source>
</evidence>
<comment type="function">
    <text evidence="18">Catalyzes the conversion of 3-deoxy-D-arabino-heptulosonate 7-phosphate (DAHP) to dehydroquinate (DHQ).</text>
</comment>
<evidence type="ECO:0000313" key="21">
    <source>
        <dbReference type="EMBL" id="TQE92375.1"/>
    </source>
</evidence>
<dbReference type="PANTHER" id="PTHR43622">
    <property type="entry name" value="3-DEHYDROQUINATE SYNTHASE"/>
    <property type="match status" value="1"/>
</dbReference>
<organism evidence="21 22">
    <name type="scientific">Ureibacillus terrenus</name>
    <dbReference type="NCBI Taxonomy" id="118246"/>
    <lineage>
        <taxon>Bacteria</taxon>
        <taxon>Bacillati</taxon>
        <taxon>Bacillota</taxon>
        <taxon>Bacilli</taxon>
        <taxon>Bacillales</taxon>
        <taxon>Caryophanaceae</taxon>
        <taxon>Ureibacillus</taxon>
    </lineage>
</organism>
<feature type="binding site" evidence="18">
    <location>
        <position position="148"/>
    </location>
    <ligand>
        <name>NAD(+)</name>
        <dbReference type="ChEBI" id="CHEBI:57540"/>
    </ligand>
</feature>
<comment type="cofactor">
    <cofactor evidence="18">
        <name>Co(2+)</name>
        <dbReference type="ChEBI" id="CHEBI:48828"/>
    </cofactor>
    <cofactor evidence="18">
        <name>Zn(2+)</name>
        <dbReference type="ChEBI" id="CHEBI:29105"/>
    </cofactor>
    <text evidence="18">Binds 1 divalent metal cation per subunit. Can use either Co(2+) or Zn(2+).</text>
</comment>
<keyword evidence="16 18" id="KW-0456">Lyase</keyword>
<evidence type="ECO:0000259" key="19">
    <source>
        <dbReference type="Pfam" id="PF01761"/>
    </source>
</evidence>
<feature type="binding site" evidence="18">
    <location>
        <begin position="127"/>
        <end position="128"/>
    </location>
    <ligand>
        <name>NAD(+)</name>
        <dbReference type="ChEBI" id="CHEBI:57540"/>
    </ligand>
</feature>
<evidence type="ECO:0000256" key="18">
    <source>
        <dbReference type="HAMAP-Rule" id="MF_00110"/>
    </source>
</evidence>
<dbReference type="CDD" id="cd08195">
    <property type="entry name" value="DHQS"/>
    <property type="match status" value="1"/>
</dbReference>
<feature type="binding site" evidence="18">
    <location>
        <begin position="103"/>
        <end position="107"/>
    </location>
    <ligand>
        <name>NAD(+)</name>
        <dbReference type="ChEBI" id="CHEBI:57540"/>
    </ligand>
</feature>
<comment type="catalytic activity">
    <reaction evidence="1 18">
        <text>7-phospho-2-dehydro-3-deoxy-D-arabino-heptonate = 3-dehydroquinate + phosphate</text>
        <dbReference type="Rhea" id="RHEA:21968"/>
        <dbReference type="ChEBI" id="CHEBI:32364"/>
        <dbReference type="ChEBI" id="CHEBI:43474"/>
        <dbReference type="ChEBI" id="CHEBI:58394"/>
        <dbReference type="EC" id="4.2.3.4"/>
    </reaction>
</comment>
<dbReference type="InterPro" id="IPR030960">
    <property type="entry name" value="DHQS/DOIS_N"/>
</dbReference>
<keyword evidence="11 18" id="KW-0479">Metal-binding</keyword>
<dbReference type="PIRSF" id="PIRSF001455">
    <property type="entry name" value="DHQ_synth"/>
    <property type="match status" value="1"/>
</dbReference>
<feature type="binding site" evidence="18">
    <location>
        <position position="181"/>
    </location>
    <ligand>
        <name>Zn(2+)</name>
        <dbReference type="ChEBI" id="CHEBI:29105"/>
    </ligand>
</feature>
<evidence type="ECO:0000256" key="1">
    <source>
        <dbReference type="ARBA" id="ARBA00001393"/>
    </source>
</evidence>